<reference evidence="1" key="1">
    <citation type="journal article" date="2020" name="Nature">
        <title>Giant virus diversity and host interactions through global metagenomics.</title>
        <authorList>
            <person name="Schulz F."/>
            <person name="Roux S."/>
            <person name="Paez-Espino D."/>
            <person name="Jungbluth S."/>
            <person name="Walsh D.A."/>
            <person name="Denef V.J."/>
            <person name="McMahon K.D."/>
            <person name="Konstantinidis K.T."/>
            <person name="Eloe-Fadrosh E.A."/>
            <person name="Kyrpides N.C."/>
            <person name="Woyke T."/>
        </authorList>
    </citation>
    <scope>NUCLEOTIDE SEQUENCE</scope>
    <source>
        <strain evidence="1">GVMAG-M-3300009161-36</strain>
    </source>
</reference>
<dbReference type="EMBL" id="MN738968">
    <property type="protein sequence ID" value="QHT33503.1"/>
    <property type="molecule type" value="Genomic_DNA"/>
</dbReference>
<sequence>MTTTFPVKITKQYTISDYEDITNAGFTCILSQETLDIISKLSEQVGAPTYIKTPIFLKKEGRSSMGMGSMIGGAAGGGFKKTKSKSSEITDEDWDVIRAFQTTQKHVSEGIEKNMENIRGYLNKITDTNEEAMVKDIKAEISQLVNHDTSQENMMKVGHAIFNIASSNSFYSALYARLFKSLMSDYDIFKKIFEDNFKEFINLFESIEFVDHKKNYDKFCEYTKTNDKRRAMSLFVVNLMINNIIEKTEIIEIMKQLQTLIMSYMRKTDKSNEVEELTENLFIIITKSKVFLTNDETTKEAWDGIVKNIEFVTILKPKMKEYPSITNKTIFKHMDIFEEVSSN</sequence>
<evidence type="ECO:0000313" key="1">
    <source>
        <dbReference type="EMBL" id="QHT33503.1"/>
    </source>
</evidence>
<accession>A0A6C0EYC5</accession>
<dbReference type="SUPFAM" id="SSF48371">
    <property type="entry name" value="ARM repeat"/>
    <property type="match status" value="1"/>
</dbReference>
<name>A0A6C0EYC5_9ZZZZ</name>
<dbReference type="InterPro" id="IPR016024">
    <property type="entry name" value="ARM-type_fold"/>
</dbReference>
<organism evidence="1">
    <name type="scientific">viral metagenome</name>
    <dbReference type="NCBI Taxonomy" id="1070528"/>
    <lineage>
        <taxon>unclassified sequences</taxon>
        <taxon>metagenomes</taxon>
        <taxon>organismal metagenomes</taxon>
    </lineage>
</organism>
<protein>
    <recommendedName>
        <fullName evidence="2">MIF4G domain-containing protein</fullName>
    </recommendedName>
</protein>
<evidence type="ECO:0008006" key="2">
    <source>
        <dbReference type="Google" id="ProtNLM"/>
    </source>
</evidence>
<proteinExistence type="predicted"/>
<dbReference type="AlphaFoldDB" id="A0A6C0EYC5"/>
<dbReference type="Gene3D" id="1.25.40.180">
    <property type="match status" value="1"/>
</dbReference>